<reference evidence="1 2" key="1">
    <citation type="submission" date="2018-06" db="EMBL/GenBank/DDBJ databases">
        <title>Genomic Encyclopedia of Archaeal and Bacterial Type Strains, Phase II (KMG-II): from individual species to whole genera.</title>
        <authorList>
            <person name="Goeker M."/>
        </authorList>
    </citation>
    <scope>NUCLEOTIDE SEQUENCE [LARGE SCALE GENOMIC DNA]</scope>
    <source>
        <strain evidence="1 2">DSM 23446</strain>
    </source>
</reference>
<evidence type="ECO:0000313" key="2">
    <source>
        <dbReference type="Proteomes" id="UP000249610"/>
    </source>
</evidence>
<dbReference type="Proteomes" id="UP000249610">
    <property type="component" value="Unassembled WGS sequence"/>
</dbReference>
<dbReference type="EMBL" id="QLLK01000012">
    <property type="protein sequence ID" value="RAI85781.1"/>
    <property type="molecule type" value="Genomic_DNA"/>
</dbReference>
<gene>
    <name evidence="1" type="ORF">LV83_03557</name>
</gene>
<dbReference type="Gene3D" id="2.60.120.10">
    <property type="entry name" value="Jelly Rolls"/>
    <property type="match status" value="1"/>
</dbReference>
<organism evidence="1 2">
    <name type="scientific">Algoriphagus yeomjeoni</name>
    <dbReference type="NCBI Taxonomy" id="291403"/>
    <lineage>
        <taxon>Bacteria</taxon>
        <taxon>Pseudomonadati</taxon>
        <taxon>Bacteroidota</taxon>
        <taxon>Cytophagia</taxon>
        <taxon>Cytophagales</taxon>
        <taxon>Cyclobacteriaceae</taxon>
        <taxon>Algoriphagus</taxon>
    </lineage>
</organism>
<sequence length="425" mass="48082">MKNFQIFQYSNFSINIKSQINKPMSLAKKALEQGEGILRLTPTWVPRSFCVPGRRIKLHPDDYYSLGGERGGIDERWFSSTTPAENGPLTSKNEGLSHIALEDGGKTELFLLKDAIDELGAEIIGSRLWDKYKSWPMYSKFFDNMGPLPHHIHPSDEFGKLTGQNGKPEAYYFPPQVNNHGGDFPYTFFGIAPGTSKETILECLKNFNKGDNKITNYSQAFRLQPGTGWNVPPGMLHAPGSLCTYEPQKASDIFAMYQSLVNEAIIPDDLLWNATPKDRWGDYELLVEMIDWDLNVNPNIMDNHYMEPIPVEDRAEMNAKGYDDKWICYRSHDYSAKELTVFPGQSVTIKDAAAYGMIMMQGFGKMNDWDIETPALIRFGQLTHDEYFVSEKAAQAGVKITNHSKTDPIVMLKHFGPDNPDLVVK</sequence>
<evidence type="ECO:0000313" key="1">
    <source>
        <dbReference type="EMBL" id="RAI85781.1"/>
    </source>
</evidence>
<proteinExistence type="predicted"/>
<dbReference type="AlphaFoldDB" id="A0A327P2I9"/>
<dbReference type="SUPFAM" id="SSF51182">
    <property type="entry name" value="RmlC-like cupins"/>
    <property type="match status" value="1"/>
</dbReference>
<evidence type="ECO:0008006" key="3">
    <source>
        <dbReference type="Google" id="ProtNLM"/>
    </source>
</evidence>
<accession>A0A327P2I9</accession>
<name>A0A327P2I9_9BACT</name>
<protein>
    <recommendedName>
        <fullName evidence="3">Mannose-6-phosphate isomerase class I</fullName>
    </recommendedName>
</protein>
<dbReference type="InterPro" id="IPR014710">
    <property type="entry name" value="RmlC-like_jellyroll"/>
</dbReference>
<comment type="caution">
    <text evidence="1">The sequence shown here is derived from an EMBL/GenBank/DDBJ whole genome shotgun (WGS) entry which is preliminary data.</text>
</comment>
<keyword evidence="2" id="KW-1185">Reference proteome</keyword>
<dbReference type="InterPro" id="IPR011051">
    <property type="entry name" value="RmlC_Cupin_sf"/>
</dbReference>